<gene>
    <name evidence="1" type="ORF">GUITHDRAFT_150822</name>
</gene>
<dbReference type="GeneID" id="17308609"/>
<evidence type="ECO:0000313" key="1">
    <source>
        <dbReference type="EMBL" id="EKX51824.1"/>
    </source>
</evidence>
<dbReference type="PaxDb" id="55529-EKX51824"/>
<dbReference type="OrthoDB" id="48965at2759"/>
<name>L1JU59_GUITC</name>
<dbReference type="eggNOG" id="ENOG502SH2Y">
    <property type="taxonomic scope" value="Eukaryota"/>
</dbReference>
<evidence type="ECO:0000313" key="2">
    <source>
        <dbReference type="EnsemblProtists" id="EKX51824"/>
    </source>
</evidence>
<protein>
    <submittedName>
        <fullName evidence="1 2">Uncharacterized protein</fullName>
    </submittedName>
</protein>
<dbReference type="RefSeq" id="XP_005838804.1">
    <property type="nucleotide sequence ID" value="XM_005838747.1"/>
</dbReference>
<evidence type="ECO:0000313" key="3">
    <source>
        <dbReference type="Proteomes" id="UP000011087"/>
    </source>
</evidence>
<reference evidence="3" key="2">
    <citation type="submission" date="2012-11" db="EMBL/GenBank/DDBJ databases">
        <authorList>
            <person name="Kuo A."/>
            <person name="Curtis B.A."/>
            <person name="Tanifuji G."/>
            <person name="Burki F."/>
            <person name="Gruber A."/>
            <person name="Irimia M."/>
            <person name="Maruyama S."/>
            <person name="Arias M.C."/>
            <person name="Ball S.G."/>
            <person name="Gile G.H."/>
            <person name="Hirakawa Y."/>
            <person name="Hopkins J.F."/>
            <person name="Rensing S.A."/>
            <person name="Schmutz J."/>
            <person name="Symeonidi A."/>
            <person name="Elias M."/>
            <person name="Eveleigh R.J."/>
            <person name="Herman E.K."/>
            <person name="Klute M.J."/>
            <person name="Nakayama T."/>
            <person name="Obornik M."/>
            <person name="Reyes-Prieto A."/>
            <person name="Armbrust E.V."/>
            <person name="Aves S.J."/>
            <person name="Beiko R.G."/>
            <person name="Coutinho P."/>
            <person name="Dacks J.B."/>
            <person name="Durnford D.G."/>
            <person name="Fast N.M."/>
            <person name="Green B.R."/>
            <person name="Grisdale C."/>
            <person name="Hempe F."/>
            <person name="Henrissat B."/>
            <person name="Hoppner M.P."/>
            <person name="Ishida K.-I."/>
            <person name="Kim E."/>
            <person name="Koreny L."/>
            <person name="Kroth P.G."/>
            <person name="Liu Y."/>
            <person name="Malik S.-B."/>
            <person name="Maier U.G."/>
            <person name="McRose D."/>
            <person name="Mock T."/>
            <person name="Neilson J.A."/>
            <person name="Onodera N.T."/>
            <person name="Poole A.M."/>
            <person name="Pritham E.J."/>
            <person name="Richards T.A."/>
            <person name="Rocap G."/>
            <person name="Roy S.W."/>
            <person name="Sarai C."/>
            <person name="Schaack S."/>
            <person name="Shirato S."/>
            <person name="Slamovits C.H."/>
            <person name="Spencer D.F."/>
            <person name="Suzuki S."/>
            <person name="Worden A.Z."/>
            <person name="Zauner S."/>
            <person name="Barry K."/>
            <person name="Bell C."/>
            <person name="Bharti A.K."/>
            <person name="Crow J.A."/>
            <person name="Grimwood J."/>
            <person name="Kramer R."/>
            <person name="Lindquist E."/>
            <person name="Lucas S."/>
            <person name="Salamov A."/>
            <person name="McFadden G.I."/>
            <person name="Lane C.E."/>
            <person name="Keeling P.J."/>
            <person name="Gray M.W."/>
            <person name="Grigoriev I.V."/>
            <person name="Archibald J.M."/>
        </authorList>
    </citation>
    <scope>NUCLEOTIDE SEQUENCE</scope>
    <source>
        <strain evidence="3">CCMP2712</strain>
    </source>
</reference>
<reference evidence="2" key="3">
    <citation type="submission" date="2016-03" db="UniProtKB">
        <authorList>
            <consortium name="EnsemblProtists"/>
        </authorList>
    </citation>
    <scope>IDENTIFICATION</scope>
</reference>
<dbReference type="EnsemblProtists" id="EKX51824">
    <property type="protein sequence ID" value="EKX51824"/>
    <property type="gene ID" value="GUITHDRAFT_150822"/>
</dbReference>
<dbReference type="KEGG" id="gtt:GUITHDRAFT_150822"/>
<dbReference type="HOGENOM" id="CLU_1130847_0_0_1"/>
<keyword evidence="3" id="KW-1185">Reference proteome</keyword>
<reference evidence="1 3" key="1">
    <citation type="journal article" date="2012" name="Nature">
        <title>Algal genomes reveal evolutionary mosaicism and the fate of nucleomorphs.</title>
        <authorList>
            <consortium name="DOE Joint Genome Institute"/>
            <person name="Curtis B.A."/>
            <person name="Tanifuji G."/>
            <person name="Burki F."/>
            <person name="Gruber A."/>
            <person name="Irimia M."/>
            <person name="Maruyama S."/>
            <person name="Arias M.C."/>
            <person name="Ball S.G."/>
            <person name="Gile G.H."/>
            <person name="Hirakawa Y."/>
            <person name="Hopkins J.F."/>
            <person name="Kuo A."/>
            <person name="Rensing S.A."/>
            <person name="Schmutz J."/>
            <person name="Symeonidi A."/>
            <person name="Elias M."/>
            <person name="Eveleigh R.J."/>
            <person name="Herman E.K."/>
            <person name="Klute M.J."/>
            <person name="Nakayama T."/>
            <person name="Obornik M."/>
            <person name="Reyes-Prieto A."/>
            <person name="Armbrust E.V."/>
            <person name="Aves S.J."/>
            <person name="Beiko R.G."/>
            <person name="Coutinho P."/>
            <person name="Dacks J.B."/>
            <person name="Durnford D.G."/>
            <person name="Fast N.M."/>
            <person name="Green B.R."/>
            <person name="Grisdale C.J."/>
            <person name="Hempel F."/>
            <person name="Henrissat B."/>
            <person name="Hoppner M.P."/>
            <person name="Ishida K."/>
            <person name="Kim E."/>
            <person name="Koreny L."/>
            <person name="Kroth P.G."/>
            <person name="Liu Y."/>
            <person name="Malik S.B."/>
            <person name="Maier U.G."/>
            <person name="McRose D."/>
            <person name="Mock T."/>
            <person name="Neilson J.A."/>
            <person name="Onodera N.T."/>
            <person name="Poole A.M."/>
            <person name="Pritham E.J."/>
            <person name="Richards T.A."/>
            <person name="Rocap G."/>
            <person name="Roy S.W."/>
            <person name="Sarai C."/>
            <person name="Schaack S."/>
            <person name="Shirato S."/>
            <person name="Slamovits C.H."/>
            <person name="Spencer D.F."/>
            <person name="Suzuki S."/>
            <person name="Worden A.Z."/>
            <person name="Zauner S."/>
            <person name="Barry K."/>
            <person name="Bell C."/>
            <person name="Bharti A.K."/>
            <person name="Crow J.A."/>
            <person name="Grimwood J."/>
            <person name="Kramer R."/>
            <person name="Lindquist E."/>
            <person name="Lucas S."/>
            <person name="Salamov A."/>
            <person name="McFadden G.I."/>
            <person name="Lane C.E."/>
            <person name="Keeling P.J."/>
            <person name="Gray M.W."/>
            <person name="Grigoriev I.V."/>
            <person name="Archibald J.M."/>
        </authorList>
    </citation>
    <scope>NUCLEOTIDE SEQUENCE</scope>
    <source>
        <strain evidence="1 3">CCMP2712</strain>
    </source>
</reference>
<accession>L1JU59</accession>
<organism evidence="1">
    <name type="scientific">Guillardia theta (strain CCMP2712)</name>
    <name type="common">Cryptophyte</name>
    <dbReference type="NCBI Taxonomy" id="905079"/>
    <lineage>
        <taxon>Eukaryota</taxon>
        <taxon>Cryptophyceae</taxon>
        <taxon>Pyrenomonadales</taxon>
        <taxon>Geminigeraceae</taxon>
        <taxon>Guillardia</taxon>
    </lineage>
</organism>
<sequence length="246" mass="27382">MPPVMPSSASVAFQQVHVPCTARGASLLAHGQASDAMRSNRRSFAFPVLVPVVQSLCFPVADRRGMQVSDACIQSIAKECRPMIEAVRRSGGHLLYRGYDEATCKRVKEEADLLDPATYGEDGARFFLAMEQWLKERPSFTRSVRPSCGHIGSADHKVAARWGIAHSCWPAGSFSYGWLRGSDIFYPPSVDVGEENAGHRDFFERNMVVDEGLDFALRHGKEIMFASDHYWIVPSDCDGRIRELLT</sequence>
<dbReference type="Proteomes" id="UP000011087">
    <property type="component" value="Unassembled WGS sequence"/>
</dbReference>
<proteinExistence type="predicted"/>
<dbReference type="AlphaFoldDB" id="L1JU59"/>
<dbReference type="EMBL" id="JH992974">
    <property type="protein sequence ID" value="EKX51824.1"/>
    <property type="molecule type" value="Genomic_DNA"/>
</dbReference>